<accession>A0A1I0TUP8</accession>
<dbReference type="EMBL" id="FOJM01000014">
    <property type="protein sequence ID" value="SFA55430.1"/>
    <property type="molecule type" value="Genomic_DNA"/>
</dbReference>
<sequence length="52" mass="6290">MARWPAYNFFLLTRYLDKRFINPKNASTAQEYDRINYANSDHLIKQILLNQL</sequence>
<gene>
    <name evidence="1" type="ORF">SAMN04488511_114167</name>
</gene>
<dbReference type="STRING" id="332999.SAMN04488511_114167"/>
<name>A0A1I0TUP8_9SPHI</name>
<keyword evidence="2" id="KW-1185">Reference proteome</keyword>
<reference evidence="2" key="1">
    <citation type="submission" date="2016-10" db="EMBL/GenBank/DDBJ databases">
        <authorList>
            <person name="Varghese N."/>
            <person name="Submissions S."/>
        </authorList>
    </citation>
    <scope>NUCLEOTIDE SEQUENCE [LARGE SCALE GENOMIC DNA]</scope>
    <source>
        <strain evidence="2">DSM 18130</strain>
    </source>
</reference>
<evidence type="ECO:0000313" key="2">
    <source>
        <dbReference type="Proteomes" id="UP000198836"/>
    </source>
</evidence>
<protein>
    <submittedName>
        <fullName evidence="1">Uncharacterized protein</fullName>
    </submittedName>
</protein>
<proteinExistence type="predicted"/>
<evidence type="ECO:0000313" key="1">
    <source>
        <dbReference type="EMBL" id="SFA55430.1"/>
    </source>
</evidence>
<dbReference type="Proteomes" id="UP000198836">
    <property type="component" value="Unassembled WGS sequence"/>
</dbReference>
<dbReference type="AlphaFoldDB" id="A0A1I0TUP8"/>
<organism evidence="1 2">
    <name type="scientific">Pedobacter suwonensis</name>
    <dbReference type="NCBI Taxonomy" id="332999"/>
    <lineage>
        <taxon>Bacteria</taxon>
        <taxon>Pseudomonadati</taxon>
        <taxon>Bacteroidota</taxon>
        <taxon>Sphingobacteriia</taxon>
        <taxon>Sphingobacteriales</taxon>
        <taxon>Sphingobacteriaceae</taxon>
        <taxon>Pedobacter</taxon>
    </lineage>
</organism>